<dbReference type="CDD" id="cd06257">
    <property type="entry name" value="DnaJ"/>
    <property type="match status" value="1"/>
</dbReference>
<evidence type="ECO:0000256" key="2">
    <source>
        <dbReference type="ARBA" id="ARBA00022723"/>
    </source>
</evidence>
<dbReference type="Proteomes" id="UP001055712">
    <property type="component" value="Unassembled WGS sequence"/>
</dbReference>
<evidence type="ECO:0000256" key="3">
    <source>
        <dbReference type="ARBA" id="ARBA00022833"/>
    </source>
</evidence>
<dbReference type="EMBL" id="SIDB01000008">
    <property type="protein sequence ID" value="KAI3429276.1"/>
    <property type="molecule type" value="Genomic_DNA"/>
</dbReference>
<reference evidence="7" key="2">
    <citation type="submission" date="2020-11" db="EMBL/GenBank/DDBJ databases">
        <authorList>
            <person name="Cecchin M."/>
            <person name="Marcolungo L."/>
            <person name="Rossato M."/>
            <person name="Girolomoni L."/>
            <person name="Cosentino E."/>
            <person name="Cuine S."/>
            <person name="Li-Beisson Y."/>
            <person name="Delledonne M."/>
            <person name="Ballottari M."/>
        </authorList>
    </citation>
    <scope>NUCLEOTIDE SEQUENCE</scope>
    <source>
        <strain evidence="7">211/11P</strain>
        <tissue evidence="7">Whole cell</tissue>
    </source>
</reference>
<dbReference type="Gene3D" id="3.10.660.10">
    <property type="entry name" value="DPH Zinc finger"/>
    <property type="match status" value="1"/>
</dbReference>
<dbReference type="GO" id="GO:0008198">
    <property type="term" value="F:ferrous iron binding"/>
    <property type="evidence" value="ECO:0007669"/>
    <property type="project" value="TreeGrafter"/>
</dbReference>
<dbReference type="PANTHER" id="PTHR45255">
    <property type="entry name" value="DNAJ HOMOLOG SUBFAMILY C MEMBER 24"/>
    <property type="match status" value="1"/>
</dbReference>
<proteinExistence type="inferred from homology"/>
<feature type="domain" description="DPH-type MB" evidence="6">
    <location>
        <begin position="95"/>
        <end position="158"/>
    </location>
</feature>
<dbReference type="InterPro" id="IPR036671">
    <property type="entry name" value="DPH_MB_sf"/>
</dbReference>
<dbReference type="SUPFAM" id="SSF46565">
    <property type="entry name" value="Chaperone J-domain"/>
    <property type="match status" value="1"/>
</dbReference>
<gene>
    <name evidence="7" type="ORF">D9Q98_005372</name>
</gene>
<evidence type="ECO:0008006" key="9">
    <source>
        <dbReference type="Google" id="ProtNLM"/>
    </source>
</evidence>
<feature type="domain" description="J" evidence="5">
    <location>
        <begin position="9"/>
        <end position="84"/>
    </location>
</feature>
<evidence type="ECO:0000259" key="6">
    <source>
        <dbReference type="PROSITE" id="PS51074"/>
    </source>
</evidence>
<evidence type="ECO:0000259" key="5">
    <source>
        <dbReference type="PROSITE" id="PS50076"/>
    </source>
</evidence>
<keyword evidence="4" id="KW-0408">Iron</keyword>
<keyword evidence="3" id="KW-0862">Zinc</keyword>
<dbReference type="Pfam" id="PF00226">
    <property type="entry name" value="DnaJ"/>
    <property type="match status" value="1"/>
</dbReference>
<dbReference type="InterPro" id="IPR007872">
    <property type="entry name" value="DPH_MB_dom"/>
</dbReference>
<dbReference type="SUPFAM" id="SSF144217">
    <property type="entry name" value="CSL zinc finger"/>
    <property type="match status" value="1"/>
</dbReference>
<dbReference type="InterPro" id="IPR001623">
    <property type="entry name" value="DnaJ_domain"/>
</dbReference>
<dbReference type="PROSITE" id="PS51074">
    <property type="entry name" value="DPH_MB"/>
    <property type="match status" value="1"/>
</dbReference>
<comment type="caution">
    <text evidence="7">The sequence shown here is derived from an EMBL/GenBank/DDBJ whole genome shotgun (WGS) entry which is preliminary data.</text>
</comment>
<evidence type="ECO:0000256" key="4">
    <source>
        <dbReference type="ARBA" id="ARBA00023004"/>
    </source>
</evidence>
<dbReference type="SMART" id="SM00271">
    <property type="entry name" value="DnaJ"/>
    <property type="match status" value="1"/>
</dbReference>
<dbReference type="InterPro" id="IPR036869">
    <property type="entry name" value="J_dom_sf"/>
</dbReference>
<evidence type="ECO:0000256" key="1">
    <source>
        <dbReference type="ARBA" id="ARBA00006169"/>
    </source>
</evidence>
<dbReference type="Gene3D" id="1.10.287.110">
    <property type="entry name" value="DnaJ domain"/>
    <property type="match status" value="1"/>
</dbReference>
<dbReference type="PANTHER" id="PTHR45255:SF1">
    <property type="entry name" value="DNAJ HOMOLOG SUBFAMILY C MEMBER 24"/>
    <property type="match status" value="1"/>
</dbReference>
<dbReference type="PRINTS" id="PR00625">
    <property type="entry name" value="JDOMAIN"/>
</dbReference>
<evidence type="ECO:0000313" key="7">
    <source>
        <dbReference type="EMBL" id="KAI3429276.1"/>
    </source>
</evidence>
<dbReference type="Pfam" id="PF05207">
    <property type="entry name" value="Zn_ribbon_CSL"/>
    <property type="match status" value="1"/>
</dbReference>
<keyword evidence="2" id="KW-0479">Metal-binding</keyword>
<dbReference type="OrthoDB" id="513584at2759"/>
<reference evidence="7" key="1">
    <citation type="journal article" date="2019" name="Plant J.">
        <title>Chlorella vulgaris genome assembly and annotation reveals the molecular basis for metabolic acclimation to high light conditions.</title>
        <authorList>
            <person name="Cecchin M."/>
            <person name="Marcolungo L."/>
            <person name="Rossato M."/>
            <person name="Girolomoni L."/>
            <person name="Cosentino E."/>
            <person name="Cuine S."/>
            <person name="Li-Beisson Y."/>
            <person name="Delledonne M."/>
            <person name="Ballottari M."/>
        </authorList>
    </citation>
    <scope>NUCLEOTIDE SEQUENCE</scope>
    <source>
        <strain evidence="7">211/11P</strain>
    </source>
</reference>
<dbReference type="GO" id="GO:0001671">
    <property type="term" value="F:ATPase activator activity"/>
    <property type="evidence" value="ECO:0007669"/>
    <property type="project" value="TreeGrafter"/>
</dbReference>
<organism evidence="7 8">
    <name type="scientific">Chlorella vulgaris</name>
    <name type="common">Green alga</name>
    <dbReference type="NCBI Taxonomy" id="3077"/>
    <lineage>
        <taxon>Eukaryota</taxon>
        <taxon>Viridiplantae</taxon>
        <taxon>Chlorophyta</taxon>
        <taxon>core chlorophytes</taxon>
        <taxon>Trebouxiophyceae</taxon>
        <taxon>Chlorellales</taxon>
        <taxon>Chlorellaceae</taxon>
        <taxon>Chlorella clade</taxon>
        <taxon>Chlorella</taxon>
    </lineage>
</organism>
<accession>A0A9D4YVV4</accession>
<evidence type="ECO:0000313" key="8">
    <source>
        <dbReference type="Proteomes" id="UP001055712"/>
    </source>
</evidence>
<dbReference type="AlphaFoldDB" id="A0A9D4YVV4"/>
<sequence length="163" mass="17415">MQPGLQRASWYQVLGVASDANADEIKAAFRRAALRLHPDKACTDSSSHSDGPASARAGDEYLLVQQAWQVLQDAGLRAAYDRQLALSAAAADVHINETVQLPDMEVTAVDGEPCYTWPCRCGGAFLLPVEEAEAAAQAGWELTLPCSTCSLHIRVLPEPAGPD</sequence>
<dbReference type="PROSITE" id="PS50076">
    <property type="entry name" value="DNAJ_2"/>
    <property type="match status" value="1"/>
</dbReference>
<protein>
    <recommendedName>
        <fullName evidence="9">Diphthamide biosynthesis protein 4</fullName>
    </recommendedName>
</protein>
<comment type="similarity">
    <text evidence="1">Belongs to the DPH4 family.</text>
</comment>
<keyword evidence="8" id="KW-1185">Reference proteome</keyword>
<name>A0A9D4YVV4_CHLVU</name>